<feature type="region of interest" description="Disordered" evidence="8">
    <location>
        <begin position="27"/>
        <end position="48"/>
    </location>
</feature>
<keyword evidence="2" id="KW-0964">Secreted</keyword>
<keyword evidence="11" id="KW-1185">Reference proteome</keyword>
<keyword evidence="7" id="KW-0624">Polysaccharide degradation</keyword>
<evidence type="ECO:0000313" key="10">
    <source>
        <dbReference type="EMBL" id="WCO68894.1"/>
    </source>
</evidence>
<keyword evidence="5" id="KW-0378">Hydrolase</keyword>
<evidence type="ECO:0000256" key="8">
    <source>
        <dbReference type="SAM" id="MobiDB-lite"/>
    </source>
</evidence>
<evidence type="ECO:0000256" key="5">
    <source>
        <dbReference type="ARBA" id="ARBA00022801"/>
    </source>
</evidence>
<evidence type="ECO:0000256" key="1">
    <source>
        <dbReference type="ARBA" id="ARBA00004613"/>
    </source>
</evidence>
<dbReference type="Proteomes" id="UP001216390">
    <property type="component" value="Chromosome"/>
</dbReference>
<dbReference type="GO" id="GO:0030600">
    <property type="term" value="F:feruloyl esterase activity"/>
    <property type="evidence" value="ECO:0007669"/>
    <property type="project" value="InterPro"/>
</dbReference>
<feature type="signal peptide" evidence="9">
    <location>
        <begin position="1"/>
        <end position="23"/>
    </location>
</feature>
<keyword evidence="6" id="KW-0119">Carbohydrate metabolism</keyword>
<keyword evidence="3" id="KW-0858">Xylan degradation</keyword>
<dbReference type="GO" id="GO:0005576">
    <property type="term" value="C:extracellular region"/>
    <property type="evidence" value="ECO:0007669"/>
    <property type="project" value="UniProtKB-SubCell"/>
</dbReference>
<comment type="subcellular location">
    <subcellularLocation>
        <location evidence="1">Secreted</location>
    </subcellularLocation>
</comment>
<feature type="chain" id="PRO_5042136449" description="Polyhydroxybutyrate depolymerase" evidence="9">
    <location>
        <begin position="24"/>
        <end position="347"/>
    </location>
</feature>
<dbReference type="GO" id="GO:0045493">
    <property type="term" value="P:xylan catabolic process"/>
    <property type="evidence" value="ECO:0007669"/>
    <property type="project" value="UniProtKB-KW"/>
</dbReference>
<evidence type="ECO:0008006" key="12">
    <source>
        <dbReference type="Google" id="ProtNLM"/>
    </source>
</evidence>
<gene>
    <name evidence="10" type="ORF">PO878_09175</name>
</gene>
<dbReference type="InterPro" id="IPR029058">
    <property type="entry name" value="AB_hydrolase_fold"/>
</dbReference>
<evidence type="ECO:0000256" key="4">
    <source>
        <dbReference type="ARBA" id="ARBA00022729"/>
    </source>
</evidence>
<evidence type="ECO:0000256" key="2">
    <source>
        <dbReference type="ARBA" id="ARBA00022525"/>
    </source>
</evidence>
<reference evidence="10" key="1">
    <citation type="submission" date="2023-01" db="EMBL/GenBank/DDBJ databases">
        <title>The diversity of Class Acidimicrobiia in South China Sea sediment environments and the proposal of Iamia marina sp. nov., a novel species of the genus Iamia.</title>
        <authorList>
            <person name="He Y."/>
            <person name="Tian X."/>
        </authorList>
    </citation>
    <scope>NUCLEOTIDE SEQUENCE</scope>
    <source>
        <strain evidence="10">DSM 19957</strain>
    </source>
</reference>
<dbReference type="PANTHER" id="PTHR38050:SF2">
    <property type="entry name" value="FERULOYL ESTERASE C-RELATED"/>
    <property type="match status" value="1"/>
</dbReference>
<evidence type="ECO:0000256" key="6">
    <source>
        <dbReference type="ARBA" id="ARBA00023277"/>
    </source>
</evidence>
<protein>
    <recommendedName>
        <fullName evidence="12">Polyhydroxybutyrate depolymerase</fullName>
    </recommendedName>
</protein>
<evidence type="ECO:0000256" key="9">
    <source>
        <dbReference type="SAM" id="SignalP"/>
    </source>
</evidence>
<evidence type="ECO:0000256" key="7">
    <source>
        <dbReference type="ARBA" id="ARBA00023326"/>
    </source>
</evidence>
<accession>A0AAE9YD68</accession>
<evidence type="ECO:0000256" key="3">
    <source>
        <dbReference type="ARBA" id="ARBA00022651"/>
    </source>
</evidence>
<name>A0AAE9YD68_9ACTN</name>
<sequence length="347" mass="35273">MLRRRRLVVPLLVAALVAACSGADDGAAPGTTASVAPPSSPTGTAGCAADALAPGRTVETLTVDGAERSYVRYVPTTEADGPRPLVVDLTAYSPADLQERISGFTLPDADGAVKADEVGAVVVTPEPVGGAGELRTWNLTDQPGWADDDAYLADVLDEVAADACLVPGRTLVMGFAIGGVMASRLACTMADDVALLATVAGLDDPPDCAPSRPVPVLAVQGTADRFLPFEGGVGTGPAGLPLSEETTAGLVGVVTRRGPAPETAAAWAARNGCADEAAEEDLGERATRTSWTDCDDGASVELVAIEGGEHTWPGSTTMDDLVPLLGPVSDAVVANDLIWDRFEATAG</sequence>
<dbReference type="KEGG" id="ima:PO878_09175"/>
<dbReference type="PANTHER" id="PTHR38050">
    <property type="match status" value="1"/>
</dbReference>
<dbReference type="EMBL" id="CP116942">
    <property type="protein sequence ID" value="WCO68894.1"/>
    <property type="molecule type" value="Genomic_DNA"/>
</dbReference>
<dbReference type="RefSeq" id="WP_272738408.1">
    <property type="nucleotide sequence ID" value="NZ_CP116942.1"/>
</dbReference>
<dbReference type="InterPro" id="IPR043595">
    <property type="entry name" value="FaeB/C/D"/>
</dbReference>
<dbReference type="AlphaFoldDB" id="A0AAE9YD68"/>
<dbReference type="PROSITE" id="PS51257">
    <property type="entry name" value="PROKAR_LIPOPROTEIN"/>
    <property type="match status" value="1"/>
</dbReference>
<dbReference type="Gene3D" id="3.40.50.1820">
    <property type="entry name" value="alpha/beta hydrolase"/>
    <property type="match status" value="1"/>
</dbReference>
<organism evidence="10 11">
    <name type="scientific">Iamia majanohamensis</name>
    <dbReference type="NCBI Taxonomy" id="467976"/>
    <lineage>
        <taxon>Bacteria</taxon>
        <taxon>Bacillati</taxon>
        <taxon>Actinomycetota</taxon>
        <taxon>Acidimicrobiia</taxon>
        <taxon>Acidimicrobiales</taxon>
        <taxon>Iamiaceae</taxon>
        <taxon>Iamia</taxon>
    </lineage>
</organism>
<keyword evidence="4 9" id="KW-0732">Signal</keyword>
<evidence type="ECO:0000313" key="11">
    <source>
        <dbReference type="Proteomes" id="UP001216390"/>
    </source>
</evidence>
<proteinExistence type="predicted"/>
<dbReference type="SUPFAM" id="SSF53474">
    <property type="entry name" value="alpha/beta-Hydrolases"/>
    <property type="match status" value="1"/>
</dbReference>